<feature type="region of interest" description="Disordered" evidence="10">
    <location>
        <begin position="769"/>
        <end position="791"/>
    </location>
</feature>
<sequence>MATHGCAILGFKAPGLVVRNYPLKKDDAATKTASKVSFLRKIEVMEERFLKDSGLDTRSTFDLKGTAEDAKTTAGANPGADADADADADAGEPSGEADGGDGGEEPTTPAARMSSSVDVAVAMKMKLPENHENMLYDPFKLYPPRRKITQMFLAQLAARESKSAFNAEFEEMLEVKQKSMDKLAELNTRIKEIRGELKSHTNDTAPLFEPAWTTEEQEGAALEVRDDEISAPKYLSPAEEAKRAKEAEEEAARARAKGANDPTVRALKDMMNGQLEAPDSDGMEELVKPEFYGVVAKEDWSEIQTKRAKEYELKAKALREELEKRRKTLDTELKKTREETEEVISKMDETLTEFNEKRNGVEGKLARLDSYVVACASEAERALTDDEVTKVTISETLEKLAAQKVESAAVVAAFSKRVDECQKRYEEVVAEDNKLTRVFKSAFAETDLLFDTLWGLYRRRKAPARGVNANGTPGGSAAKKSLARASLRAAARRLSLAAHANHSPQRSPRSSINLKTPAKEFAHAGFHLAGGALAGRRGEGDHAAHKIVRDAQHDPFNAAFGGPVSSGKPKPRLPPVESLDPTLDAVDGLDQAWWDRLVDHRDRKIAKEAELAAMRATLEEMQRYLFKITEEDAEVQSELDALQAEARAFARRRFDQLYDLAVPLVMKQGLVEAIIPELGGADGADGTRAARDDAVLIHRSTIERLNEVVHKRGASKLVTLEAIKEYKKGIYDLQWEDERLQMVDADLVVKIKELQLTRADRRLLDKILIGDGKTPKPKPEKPSKKTDADGKKILSETASLEARLEQARVLHARLVSERKRELAKITRKMDEKRAQNLEISTQVVAMDDSVAEYVKVKEQRLTRAGESGGKDNKARAAEKKMRAMVTQRKLEDIATAQREDMMILREELDRARLRTYPSFVERRGDY</sequence>
<feature type="region of interest" description="Disordered" evidence="10">
    <location>
        <begin position="237"/>
        <end position="260"/>
    </location>
</feature>
<proteinExistence type="predicted"/>
<evidence type="ECO:0000256" key="2">
    <source>
        <dbReference type="ARBA" id="ARBA00004245"/>
    </source>
</evidence>
<reference evidence="11" key="1">
    <citation type="submission" date="2021-01" db="EMBL/GenBank/DDBJ databases">
        <authorList>
            <person name="Corre E."/>
            <person name="Pelletier E."/>
            <person name="Niang G."/>
            <person name="Scheremetjew M."/>
            <person name="Finn R."/>
            <person name="Kale V."/>
            <person name="Holt S."/>
            <person name="Cochrane G."/>
            <person name="Meng A."/>
            <person name="Brown T."/>
            <person name="Cohen L."/>
        </authorList>
    </citation>
    <scope>NUCLEOTIDE SEQUENCE</scope>
    <source>
        <strain evidence="11">RCC1614</strain>
    </source>
</reference>
<feature type="compositionally biased region" description="Low complexity" evidence="10">
    <location>
        <begin position="72"/>
        <end position="81"/>
    </location>
</feature>
<evidence type="ECO:0000256" key="3">
    <source>
        <dbReference type="ARBA" id="ARBA00022490"/>
    </source>
</evidence>
<evidence type="ECO:0000256" key="4">
    <source>
        <dbReference type="ARBA" id="ARBA00022574"/>
    </source>
</evidence>
<evidence type="ECO:0000256" key="7">
    <source>
        <dbReference type="ARBA" id="ARBA00023212"/>
    </source>
</evidence>
<gene>
    <name evidence="11" type="ORF">MPUS1402_LOCUS6484</name>
</gene>
<feature type="region of interest" description="Disordered" evidence="10">
    <location>
        <begin position="69"/>
        <end position="116"/>
    </location>
</feature>
<keyword evidence="4" id="KW-0853">WD repeat</keyword>
<evidence type="ECO:0008006" key="12">
    <source>
        <dbReference type="Google" id="ProtNLM"/>
    </source>
</evidence>
<evidence type="ECO:0000256" key="9">
    <source>
        <dbReference type="SAM" id="Coils"/>
    </source>
</evidence>
<dbReference type="AlphaFoldDB" id="A0A7R9TLH3"/>
<evidence type="ECO:0000313" key="11">
    <source>
        <dbReference type="EMBL" id="CAD8238996.1"/>
    </source>
</evidence>
<dbReference type="GO" id="GO:0060271">
    <property type="term" value="P:cilium assembly"/>
    <property type="evidence" value="ECO:0007669"/>
    <property type="project" value="TreeGrafter"/>
</dbReference>
<dbReference type="PANTHER" id="PTHR14885">
    <property type="entry name" value="CILIA- AND FLAGELLA-ASSOCIATED PROTEIN 43-RELATED"/>
    <property type="match status" value="1"/>
</dbReference>
<dbReference type="PANTHER" id="PTHR14885:SF1">
    <property type="entry name" value="CILIA- AND FLAGELLA-ASSOCIATED PROTEIN 43"/>
    <property type="match status" value="1"/>
</dbReference>
<keyword evidence="8" id="KW-0966">Cell projection</keyword>
<evidence type="ECO:0000256" key="5">
    <source>
        <dbReference type="ARBA" id="ARBA00022737"/>
    </source>
</evidence>
<dbReference type="Pfam" id="PF25828">
    <property type="entry name" value="CC_Cfap43"/>
    <property type="match status" value="2"/>
</dbReference>
<feature type="coiled-coil region" evidence="9">
    <location>
        <begin position="166"/>
        <end position="203"/>
    </location>
</feature>
<feature type="compositionally biased region" description="Basic and acidic residues" evidence="10">
    <location>
        <begin position="239"/>
        <end position="253"/>
    </location>
</feature>
<dbReference type="GO" id="GO:0005930">
    <property type="term" value="C:axoneme"/>
    <property type="evidence" value="ECO:0007669"/>
    <property type="project" value="TreeGrafter"/>
</dbReference>
<organism evidence="11">
    <name type="scientific">Micromonas pusilla</name>
    <name type="common">Picoplanktonic green alga</name>
    <name type="synonym">Chromulina pusilla</name>
    <dbReference type="NCBI Taxonomy" id="38833"/>
    <lineage>
        <taxon>Eukaryota</taxon>
        <taxon>Viridiplantae</taxon>
        <taxon>Chlorophyta</taxon>
        <taxon>Mamiellophyceae</taxon>
        <taxon>Mamiellales</taxon>
        <taxon>Mamiellaceae</taxon>
        <taxon>Micromonas</taxon>
    </lineage>
</organism>
<accession>A0A7R9TLH3</accession>
<keyword evidence="7" id="KW-0206">Cytoskeleton</keyword>
<dbReference type="EMBL" id="HBDY01008711">
    <property type="protein sequence ID" value="CAD8238996.1"/>
    <property type="molecule type" value="Transcribed_RNA"/>
</dbReference>
<feature type="coiled-coil region" evidence="9">
    <location>
        <begin position="301"/>
        <end position="357"/>
    </location>
</feature>
<evidence type="ECO:0000256" key="1">
    <source>
        <dbReference type="ARBA" id="ARBA00004138"/>
    </source>
</evidence>
<name>A0A7R9TLH3_MICPS</name>
<keyword evidence="3" id="KW-0963">Cytoplasm</keyword>
<evidence type="ECO:0000256" key="10">
    <source>
        <dbReference type="SAM" id="MobiDB-lite"/>
    </source>
</evidence>
<feature type="compositionally biased region" description="Basic and acidic residues" evidence="10">
    <location>
        <begin position="773"/>
        <end position="791"/>
    </location>
</feature>
<keyword evidence="5" id="KW-0677">Repeat</keyword>
<evidence type="ECO:0000256" key="8">
    <source>
        <dbReference type="ARBA" id="ARBA00023273"/>
    </source>
</evidence>
<evidence type="ECO:0000256" key="6">
    <source>
        <dbReference type="ARBA" id="ARBA00023054"/>
    </source>
</evidence>
<keyword evidence="6 9" id="KW-0175">Coiled coil</keyword>
<protein>
    <recommendedName>
        <fullName evidence="12">Flagellar associated protein</fullName>
    </recommendedName>
</protein>
<comment type="subcellular location">
    <subcellularLocation>
        <location evidence="1">Cell projection</location>
        <location evidence="1">Cilium</location>
    </subcellularLocation>
    <subcellularLocation>
        <location evidence="2">Cytoplasm</location>
        <location evidence="2">Cytoskeleton</location>
    </subcellularLocation>
</comment>